<organism evidence="2 3">
    <name type="scientific">Alkalihalobacillus alcalophilus ATCC 27647 = CGMCC 1.3604</name>
    <dbReference type="NCBI Taxonomy" id="1218173"/>
    <lineage>
        <taxon>Bacteria</taxon>
        <taxon>Bacillati</taxon>
        <taxon>Bacillota</taxon>
        <taxon>Bacilli</taxon>
        <taxon>Bacillales</taxon>
        <taxon>Bacillaceae</taxon>
        <taxon>Alkalihalobacillus</taxon>
    </lineage>
</organism>
<accession>A0A4S4K341</accession>
<dbReference type="InterPro" id="IPR011330">
    <property type="entry name" value="Glyco_hydro/deAcase_b/a-brl"/>
</dbReference>
<dbReference type="SUPFAM" id="SSF88713">
    <property type="entry name" value="Glycoside hydrolase/deacetylase"/>
    <property type="match status" value="1"/>
</dbReference>
<comment type="caution">
    <text evidence="2">The sequence shown here is derived from an EMBL/GenBank/DDBJ whole genome shotgun (WGS) entry which is preliminary data.</text>
</comment>
<dbReference type="AlphaFoldDB" id="A0A4S4K341"/>
<evidence type="ECO:0000313" key="3">
    <source>
        <dbReference type="Proteomes" id="UP000297014"/>
    </source>
</evidence>
<protein>
    <recommendedName>
        <fullName evidence="1">NodB homology domain-containing protein</fullName>
    </recommendedName>
</protein>
<dbReference type="InterPro" id="IPR014228">
    <property type="entry name" value="Spore_polysacc_deacetyl_YlxY"/>
</dbReference>
<name>A0A4S4K341_ALKAL</name>
<dbReference type="PANTHER" id="PTHR10587">
    <property type="entry name" value="GLYCOSYL TRANSFERASE-RELATED"/>
    <property type="match status" value="1"/>
</dbReference>
<reference evidence="2 3" key="1">
    <citation type="submission" date="2014-01" db="EMBL/GenBank/DDBJ databases">
        <title>Draft genome sequencing of Bacillus alcalophilus CGMCC 1.3604.</title>
        <authorList>
            <person name="Yang J."/>
            <person name="Diao L."/>
            <person name="Yang S."/>
        </authorList>
    </citation>
    <scope>NUCLEOTIDE SEQUENCE [LARGE SCALE GENOMIC DNA]</scope>
    <source>
        <strain evidence="2 3">CGMCC 1.3604</strain>
    </source>
</reference>
<dbReference type="InterPro" id="IPR050248">
    <property type="entry name" value="Polysacc_deacetylase_ArnD"/>
</dbReference>
<dbReference type="Proteomes" id="UP000297014">
    <property type="component" value="Unassembled WGS sequence"/>
</dbReference>
<dbReference type="PROSITE" id="PS51677">
    <property type="entry name" value="NODB"/>
    <property type="match status" value="1"/>
</dbReference>
<dbReference type="Pfam" id="PF01522">
    <property type="entry name" value="Polysacc_deac_1"/>
    <property type="match status" value="1"/>
</dbReference>
<dbReference type="InterPro" id="IPR002509">
    <property type="entry name" value="NODB_dom"/>
</dbReference>
<feature type="domain" description="NodB homology" evidence="1">
    <location>
        <begin position="130"/>
        <end position="306"/>
    </location>
</feature>
<dbReference type="PANTHER" id="PTHR10587:SF80">
    <property type="entry name" value="CHITOOLIGOSACCHARIDE DEACETYLASE"/>
    <property type="match status" value="1"/>
</dbReference>
<dbReference type="GO" id="GO:0005975">
    <property type="term" value="P:carbohydrate metabolic process"/>
    <property type="evidence" value="ECO:0007669"/>
    <property type="project" value="InterPro"/>
</dbReference>
<evidence type="ECO:0000313" key="2">
    <source>
        <dbReference type="EMBL" id="THG91367.1"/>
    </source>
</evidence>
<dbReference type="CDD" id="cd10950">
    <property type="entry name" value="CE4_BsYlxY_like"/>
    <property type="match status" value="1"/>
</dbReference>
<dbReference type="NCBIfam" id="TIGR02873">
    <property type="entry name" value="spore_ylxY"/>
    <property type="match status" value="1"/>
</dbReference>
<dbReference type="GO" id="GO:0016810">
    <property type="term" value="F:hydrolase activity, acting on carbon-nitrogen (but not peptide) bonds"/>
    <property type="evidence" value="ECO:0007669"/>
    <property type="project" value="InterPro"/>
</dbReference>
<dbReference type="GO" id="GO:0016020">
    <property type="term" value="C:membrane"/>
    <property type="evidence" value="ECO:0007669"/>
    <property type="project" value="TreeGrafter"/>
</dbReference>
<dbReference type="EMBL" id="JALP01000071">
    <property type="protein sequence ID" value="THG91367.1"/>
    <property type="molecule type" value="Genomic_DNA"/>
</dbReference>
<evidence type="ECO:0000259" key="1">
    <source>
        <dbReference type="PROSITE" id="PS51677"/>
    </source>
</evidence>
<dbReference type="Gene3D" id="3.20.20.370">
    <property type="entry name" value="Glycoside hydrolase/deacetylase"/>
    <property type="match status" value="1"/>
</dbReference>
<sequence>MKKYIIHAMFFIGILFLSFSVVHNPFSLNYIDSLKEESLMVVAPSNSLLQEIESKAESYNVAPIDARVDRVWKAVPGYNGLKVDVEASYDKMKKVGLFDENRLVFNEISPSIHLENLEPQPIYRGNEEKPMVSFLINVAWGNEYIPEILKTLNKHSIKSTFFLDGSWVKNNPQIALMIYEEGHEIGSHAYSHPDMNSLTQQRIDEELQKTNDVIEATLNVTPKWFAPPSGSFNQTVVDRAANLDMQTILWSVDTIDWRNPNPNEMSERVLGKVHNGAMILMHPTEASTKGLEQMIIGIKEKNYQIGTVTDLMDEKRLNIGVTLKQD</sequence>
<proteinExistence type="predicted"/>
<gene>
    <name evidence="2" type="ORF">AJ85_05095</name>
</gene>